<evidence type="ECO:0000256" key="1">
    <source>
        <dbReference type="ARBA" id="ARBA00004651"/>
    </source>
</evidence>
<name>A0A6M5YD06_9BACT</name>
<evidence type="ECO:0000256" key="4">
    <source>
        <dbReference type="ARBA" id="ARBA00022989"/>
    </source>
</evidence>
<feature type="transmembrane region" description="Helical" evidence="6">
    <location>
        <begin position="757"/>
        <end position="776"/>
    </location>
</feature>
<feature type="transmembrane region" description="Helical" evidence="6">
    <location>
        <begin position="379"/>
        <end position="399"/>
    </location>
</feature>
<dbReference type="GO" id="GO:0022857">
    <property type="term" value="F:transmembrane transporter activity"/>
    <property type="evidence" value="ECO:0007669"/>
    <property type="project" value="TreeGrafter"/>
</dbReference>
<proteinExistence type="predicted"/>
<feature type="transmembrane region" description="Helical" evidence="6">
    <location>
        <begin position="336"/>
        <end position="359"/>
    </location>
</feature>
<evidence type="ECO:0000313" key="9">
    <source>
        <dbReference type="EMBL" id="QJW91464.1"/>
    </source>
</evidence>
<organism evidence="9 10">
    <name type="scientific">Spirosoma taeanense</name>
    <dbReference type="NCBI Taxonomy" id="2735870"/>
    <lineage>
        <taxon>Bacteria</taxon>
        <taxon>Pseudomonadati</taxon>
        <taxon>Bacteroidota</taxon>
        <taxon>Cytophagia</taxon>
        <taxon>Cytophagales</taxon>
        <taxon>Cytophagaceae</taxon>
        <taxon>Spirosoma</taxon>
    </lineage>
</organism>
<feature type="domain" description="MacB-like periplasmic core" evidence="8">
    <location>
        <begin position="442"/>
        <end position="629"/>
    </location>
</feature>
<feature type="domain" description="ABC3 transporter permease C-terminal" evidence="7">
    <location>
        <begin position="673"/>
        <end position="781"/>
    </location>
</feature>
<evidence type="ECO:0000256" key="6">
    <source>
        <dbReference type="SAM" id="Phobius"/>
    </source>
</evidence>
<feature type="domain" description="MacB-like periplasmic core" evidence="8">
    <location>
        <begin position="20"/>
        <end position="244"/>
    </location>
</feature>
<dbReference type="PANTHER" id="PTHR30572">
    <property type="entry name" value="MEMBRANE COMPONENT OF TRANSPORTER-RELATED"/>
    <property type="match status" value="1"/>
</dbReference>
<dbReference type="PANTHER" id="PTHR30572:SF18">
    <property type="entry name" value="ABC-TYPE MACROLIDE FAMILY EXPORT SYSTEM PERMEASE COMPONENT 2"/>
    <property type="match status" value="1"/>
</dbReference>
<dbReference type="InterPro" id="IPR003838">
    <property type="entry name" value="ABC3_permease_C"/>
</dbReference>
<keyword evidence="5 6" id="KW-0472">Membrane</keyword>
<keyword evidence="10" id="KW-1185">Reference proteome</keyword>
<dbReference type="InterPro" id="IPR050250">
    <property type="entry name" value="Macrolide_Exporter_MacB"/>
</dbReference>
<keyword evidence="4 6" id="KW-1133">Transmembrane helix</keyword>
<protein>
    <submittedName>
        <fullName evidence="9">FtsX-like permease family protein</fullName>
    </submittedName>
</protein>
<keyword evidence="2" id="KW-1003">Cell membrane</keyword>
<dbReference type="KEGG" id="stae:HNV11_19810"/>
<evidence type="ECO:0000313" key="10">
    <source>
        <dbReference type="Proteomes" id="UP000502756"/>
    </source>
</evidence>
<feature type="transmembrane region" description="Helical" evidence="6">
    <location>
        <begin position="668"/>
        <end position="690"/>
    </location>
</feature>
<dbReference type="AlphaFoldDB" id="A0A6M5YD06"/>
<dbReference type="RefSeq" id="WP_171741315.1">
    <property type="nucleotide sequence ID" value="NZ_CP053435.1"/>
</dbReference>
<comment type="subcellular location">
    <subcellularLocation>
        <location evidence="1">Cell membrane</location>
        <topology evidence="1">Multi-pass membrane protein</topology>
    </subcellularLocation>
</comment>
<feature type="transmembrane region" description="Helical" evidence="6">
    <location>
        <begin position="725"/>
        <end position="745"/>
    </location>
</feature>
<dbReference type="Pfam" id="PF12704">
    <property type="entry name" value="MacB_PCD"/>
    <property type="match status" value="2"/>
</dbReference>
<keyword evidence="3 6" id="KW-0812">Transmembrane</keyword>
<gene>
    <name evidence="9" type="ORF">HNV11_19810</name>
</gene>
<dbReference type="Pfam" id="PF02687">
    <property type="entry name" value="FtsX"/>
    <property type="match status" value="2"/>
</dbReference>
<evidence type="ECO:0000256" key="3">
    <source>
        <dbReference type="ARBA" id="ARBA00022692"/>
    </source>
</evidence>
<accession>A0A6M5YD06</accession>
<evidence type="ECO:0000259" key="8">
    <source>
        <dbReference type="Pfam" id="PF12704"/>
    </source>
</evidence>
<feature type="transmembrane region" description="Helical" evidence="6">
    <location>
        <begin position="21"/>
        <end position="39"/>
    </location>
</feature>
<sequence length="793" mass="87731">MFNNYVKIALRNLWKHKLFSFINIFGLATGMTVCLLALIQVKDALEYDTFHPHADRTYRIITDVTTPQGDVTAVATSPLPLAEALQKNYGFVEKTARVYYNLSGEITAAQKVLPADGAFADPDFYTLFGFRLLLGRPAIEPRTVVLSQQTAERFFGKANPVGRTLSMKDRGSFTITGVLATDKLKSHLHFDLLASMASVPLLEQSHQLEPHLTDWKSHWTTSTYTYVLLREGTARQSFKKALAAISAQGVQAMGPKADQSYTLRSQVLSGISPAREELRNSTWEPTLGGLLAVGGLALVILLLAGFNYVNLTLARSLSRAREVGVRKVAGALRAQIVGQFMAESVLLSMLALGFAYVFLTAMELLPSILRSTQTVQRDGTLWLFFLGFALLTGFVAGLVPARVLSNYQPVQVLRGQLGPKLFRGMGLRKGLMVAQFVVSLVFMVFVAVMYQQFRYMATASYGFDRENSLSISIASKDYRRLAHSVSQLPGVQRVAATSSPLGFHSGFTRLSPDRNRNYIPSNMYSVDRNFVDNMGLTFLAGQNLPRSVSDSAGYFVLLNEKAVTALKFKNAQSAVGQLLWLDDSTEVQIAGVLQDFNYQNLSQPLRPLMLRYQPDEFHYLNVKVEPSARVGVIPALEQAWKQLNPHEPFTWQWVDDELYNHHLHLDDLSVSGLLVFMALSIACLGLLGMVTYSTTTRIKEVGIRKIMGANVAQIVTLLSRDFVRLLLLAGAIALPLGYAAGRLFLHEFAHHIDISVGLLGSCLGVMLLVGSLTIGWRTYRAALTDPVKNLRTE</sequence>
<feature type="transmembrane region" description="Helical" evidence="6">
    <location>
        <begin position="287"/>
        <end position="309"/>
    </location>
</feature>
<evidence type="ECO:0000256" key="5">
    <source>
        <dbReference type="ARBA" id="ARBA00023136"/>
    </source>
</evidence>
<dbReference type="EMBL" id="CP053435">
    <property type="protein sequence ID" value="QJW91464.1"/>
    <property type="molecule type" value="Genomic_DNA"/>
</dbReference>
<dbReference type="Proteomes" id="UP000502756">
    <property type="component" value="Chromosome"/>
</dbReference>
<reference evidence="9 10" key="1">
    <citation type="submission" date="2020-05" db="EMBL/GenBank/DDBJ databases">
        <title>Genome sequencing of Spirosoma sp. TS118.</title>
        <authorList>
            <person name="Lee J.-H."/>
            <person name="Jeong S."/>
            <person name="Zhao L."/>
            <person name="Jung J.-H."/>
            <person name="Kim M.-K."/>
            <person name="Lim S."/>
        </authorList>
    </citation>
    <scope>NUCLEOTIDE SEQUENCE [LARGE SCALE GENOMIC DNA]</scope>
    <source>
        <strain evidence="9 10">TS118</strain>
    </source>
</reference>
<evidence type="ECO:0000256" key="2">
    <source>
        <dbReference type="ARBA" id="ARBA00022475"/>
    </source>
</evidence>
<dbReference type="GO" id="GO:0005886">
    <property type="term" value="C:plasma membrane"/>
    <property type="evidence" value="ECO:0007669"/>
    <property type="project" value="UniProtKB-SubCell"/>
</dbReference>
<evidence type="ECO:0000259" key="7">
    <source>
        <dbReference type="Pfam" id="PF02687"/>
    </source>
</evidence>
<dbReference type="InterPro" id="IPR025857">
    <property type="entry name" value="MacB_PCD"/>
</dbReference>
<feature type="transmembrane region" description="Helical" evidence="6">
    <location>
        <begin position="430"/>
        <end position="450"/>
    </location>
</feature>
<feature type="domain" description="ABC3 transporter permease C-terminal" evidence="7">
    <location>
        <begin position="296"/>
        <end position="409"/>
    </location>
</feature>